<dbReference type="Gene3D" id="3.40.30.10">
    <property type="entry name" value="Glutaredoxin"/>
    <property type="match status" value="1"/>
</dbReference>
<keyword evidence="8" id="KW-1185">Reference proteome</keyword>
<dbReference type="GO" id="GO:0030288">
    <property type="term" value="C:outer membrane-bounded periplasmic space"/>
    <property type="evidence" value="ECO:0007669"/>
    <property type="project" value="InterPro"/>
</dbReference>
<comment type="subcellular location">
    <subcellularLocation>
        <location evidence="1">Cell inner membrane</location>
        <topology evidence="1">Single-pass membrane protein</topology>
        <orientation evidence="1">Periplasmic side</orientation>
    </subcellularLocation>
</comment>
<evidence type="ECO:0000256" key="1">
    <source>
        <dbReference type="ARBA" id="ARBA00004383"/>
    </source>
</evidence>
<keyword evidence="5" id="KW-0676">Redox-active center</keyword>
<dbReference type="PROSITE" id="PS00194">
    <property type="entry name" value="THIOREDOXIN_1"/>
    <property type="match status" value="1"/>
</dbReference>
<sequence>MTTRRWLPMAVFAVLAVLLAAGVWMSRRADRDALPSPLIGKTAPEFALRDLFNPDHVVRLKDLRGEPFVLNVWGSWCVACREEHPTLTAFAETKRVRVIGYDWKDEPADAKRWLEQLGNPFWLVLSDPEGKTAIDLGVYGAPETYLVDAKGKILWKHVGALTPTIIHNELEPALAIAESAR</sequence>
<dbReference type="EMBL" id="NPZB01000002">
    <property type="protein sequence ID" value="PNS08236.1"/>
    <property type="molecule type" value="Genomic_DNA"/>
</dbReference>
<organism evidence="7 8">
    <name type="scientific">Solilutibacter silvestris</name>
    <dbReference type="NCBI Taxonomy" id="1645665"/>
    <lineage>
        <taxon>Bacteria</taxon>
        <taxon>Pseudomonadati</taxon>
        <taxon>Pseudomonadota</taxon>
        <taxon>Gammaproteobacteria</taxon>
        <taxon>Lysobacterales</taxon>
        <taxon>Lysobacteraceae</taxon>
        <taxon>Solilutibacter</taxon>
    </lineage>
</organism>
<dbReference type="Proteomes" id="UP000236220">
    <property type="component" value="Unassembled WGS sequence"/>
</dbReference>
<dbReference type="Pfam" id="PF08534">
    <property type="entry name" value="Redoxin"/>
    <property type="match status" value="1"/>
</dbReference>
<evidence type="ECO:0000256" key="4">
    <source>
        <dbReference type="ARBA" id="ARBA00023157"/>
    </source>
</evidence>
<comment type="similarity">
    <text evidence="2">Belongs to the thioredoxin family. DsbE subfamily.</text>
</comment>
<evidence type="ECO:0000313" key="8">
    <source>
        <dbReference type="Proteomes" id="UP000236220"/>
    </source>
</evidence>
<dbReference type="InterPro" id="IPR013766">
    <property type="entry name" value="Thioredoxin_domain"/>
</dbReference>
<dbReference type="OrthoDB" id="9799347at2"/>
<evidence type="ECO:0000313" key="7">
    <source>
        <dbReference type="EMBL" id="PNS08236.1"/>
    </source>
</evidence>
<dbReference type="GO" id="GO:0005886">
    <property type="term" value="C:plasma membrane"/>
    <property type="evidence" value="ECO:0007669"/>
    <property type="project" value="UniProtKB-SubCell"/>
</dbReference>
<dbReference type="PANTHER" id="PTHR42852:SF6">
    <property type="entry name" value="THIOL:DISULFIDE INTERCHANGE PROTEIN DSBE"/>
    <property type="match status" value="1"/>
</dbReference>
<protein>
    <submittedName>
        <fullName evidence="7">DsbE: periplasmic protein thiol:disulfide oxidoreductase, DsbE subfamily</fullName>
    </submittedName>
</protein>
<keyword evidence="4" id="KW-1015">Disulfide bond</keyword>
<dbReference type="GO" id="GO:0015036">
    <property type="term" value="F:disulfide oxidoreductase activity"/>
    <property type="evidence" value="ECO:0007669"/>
    <property type="project" value="InterPro"/>
</dbReference>
<dbReference type="InterPro" id="IPR050553">
    <property type="entry name" value="Thioredoxin_ResA/DsbE_sf"/>
</dbReference>
<evidence type="ECO:0000256" key="2">
    <source>
        <dbReference type="ARBA" id="ARBA00007758"/>
    </source>
</evidence>
<evidence type="ECO:0000256" key="3">
    <source>
        <dbReference type="ARBA" id="ARBA00022748"/>
    </source>
</evidence>
<dbReference type="GO" id="GO:0017004">
    <property type="term" value="P:cytochrome complex assembly"/>
    <property type="evidence" value="ECO:0007669"/>
    <property type="project" value="UniProtKB-KW"/>
</dbReference>
<comment type="caution">
    <text evidence="7">The sequence shown here is derived from an EMBL/GenBank/DDBJ whole genome shotgun (WGS) entry which is preliminary data.</text>
</comment>
<keyword evidence="3" id="KW-0201">Cytochrome c-type biogenesis</keyword>
<dbReference type="InterPro" id="IPR036249">
    <property type="entry name" value="Thioredoxin-like_sf"/>
</dbReference>
<feature type="domain" description="Thioredoxin" evidence="6">
    <location>
        <begin position="37"/>
        <end position="175"/>
    </location>
</feature>
<accession>A0A2K1PZL2</accession>
<dbReference type="CDD" id="cd03010">
    <property type="entry name" value="TlpA_like_DsbE"/>
    <property type="match status" value="1"/>
</dbReference>
<gene>
    <name evidence="7" type="ORF">Lysil_2412</name>
</gene>
<proteinExistence type="inferred from homology"/>
<evidence type="ECO:0000256" key="5">
    <source>
        <dbReference type="ARBA" id="ARBA00023284"/>
    </source>
</evidence>
<dbReference type="RefSeq" id="WP_103075847.1">
    <property type="nucleotide sequence ID" value="NZ_NPZB01000002.1"/>
</dbReference>
<dbReference type="SUPFAM" id="SSF52833">
    <property type="entry name" value="Thioredoxin-like"/>
    <property type="match status" value="1"/>
</dbReference>
<dbReference type="PANTHER" id="PTHR42852">
    <property type="entry name" value="THIOL:DISULFIDE INTERCHANGE PROTEIN DSBE"/>
    <property type="match status" value="1"/>
</dbReference>
<evidence type="ECO:0000259" key="6">
    <source>
        <dbReference type="PROSITE" id="PS51352"/>
    </source>
</evidence>
<dbReference type="AlphaFoldDB" id="A0A2K1PZL2"/>
<dbReference type="InterPro" id="IPR017937">
    <property type="entry name" value="Thioredoxin_CS"/>
</dbReference>
<dbReference type="InterPro" id="IPR013740">
    <property type="entry name" value="Redoxin"/>
</dbReference>
<reference evidence="7 8" key="1">
    <citation type="submission" date="2017-08" db="EMBL/GenBank/DDBJ databases">
        <title>Lysobacter sylvestris genome.</title>
        <authorList>
            <person name="Zhang D.-C."/>
            <person name="Albuquerque L."/>
            <person name="Franca L."/>
            <person name="Froufe H.J.C."/>
            <person name="Barroso C."/>
            <person name="Egas C."/>
            <person name="Da Costa M."/>
            <person name="Margesin R."/>
        </authorList>
    </citation>
    <scope>NUCLEOTIDE SEQUENCE [LARGE SCALE GENOMIC DNA]</scope>
    <source>
        <strain evidence="7 8">AM20-91</strain>
    </source>
</reference>
<dbReference type="NCBIfam" id="TIGR00385">
    <property type="entry name" value="dsbE"/>
    <property type="match status" value="1"/>
</dbReference>
<name>A0A2K1PZL2_9GAMM</name>
<dbReference type="PROSITE" id="PS51352">
    <property type="entry name" value="THIOREDOXIN_2"/>
    <property type="match status" value="1"/>
</dbReference>
<dbReference type="InterPro" id="IPR004799">
    <property type="entry name" value="Periplasmic_diS_OxRdtase_DsbE"/>
</dbReference>